<dbReference type="GO" id="GO:0005516">
    <property type="term" value="F:calmodulin binding"/>
    <property type="evidence" value="ECO:0007669"/>
    <property type="project" value="InterPro"/>
</dbReference>
<dbReference type="InterPro" id="IPR046830">
    <property type="entry name" value="Calmod_bind_M"/>
</dbReference>
<feature type="non-terminal residue" evidence="10">
    <location>
        <position position="472"/>
    </location>
</feature>
<keyword evidence="11" id="KW-1185">Reference proteome</keyword>
<feature type="compositionally biased region" description="Basic and acidic residues" evidence="8">
    <location>
        <begin position="449"/>
        <end position="460"/>
    </location>
</feature>
<dbReference type="PANTHER" id="PTHR31713">
    <property type="entry name" value="OS02G0177800 PROTEIN"/>
    <property type="match status" value="1"/>
</dbReference>
<dbReference type="SMART" id="SM00774">
    <property type="entry name" value="WRKY"/>
    <property type="match status" value="1"/>
</dbReference>
<dbReference type="OrthoDB" id="1002428at2759"/>
<keyword evidence="5" id="KW-0010">Activator</keyword>
<feature type="region of interest" description="Disordered" evidence="8">
    <location>
        <begin position="1"/>
        <end position="32"/>
    </location>
</feature>
<dbReference type="GO" id="GO:0080142">
    <property type="term" value="P:regulation of salicylic acid biosynthetic process"/>
    <property type="evidence" value="ECO:0007669"/>
    <property type="project" value="TreeGrafter"/>
</dbReference>
<dbReference type="Gene3D" id="2.20.25.80">
    <property type="entry name" value="WRKY domain"/>
    <property type="match status" value="1"/>
</dbReference>
<dbReference type="Pfam" id="PF20451">
    <property type="entry name" value="Calmod_bind_M"/>
    <property type="match status" value="1"/>
</dbReference>
<feature type="region of interest" description="Disordered" evidence="8">
    <location>
        <begin position="449"/>
        <end position="472"/>
    </location>
</feature>
<dbReference type="Pfam" id="PF20452">
    <property type="entry name" value="Calmod_bind_C"/>
    <property type="match status" value="1"/>
</dbReference>
<keyword evidence="6" id="KW-0804">Transcription</keyword>
<evidence type="ECO:0000313" key="10">
    <source>
        <dbReference type="EMBL" id="MBA0805833.1"/>
    </source>
</evidence>
<proteinExistence type="inferred from homology"/>
<reference evidence="10 11" key="1">
    <citation type="journal article" date="2019" name="Genome Biol. Evol.">
        <title>Insights into the evolution of the New World diploid cottons (Gossypium, subgenus Houzingenia) based on genome sequencing.</title>
        <authorList>
            <person name="Grover C.E."/>
            <person name="Arick M.A. 2nd"/>
            <person name="Thrash A."/>
            <person name="Conover J.L."/>
            <person name="Sanders W.S."/>
            <person name="Peterson D.G."/>
            <person name="Frelichowski J.E."/>
            <person name="Scheffler J.A."/>
            <person name="Scheffler B.E."/>
            <person name="Wendel J.F."/>
        </authorList>
    </citation>
    <scope>NUCLEOTIDE SEQUENCE [LARGE SCALE GENOMIC DNA]</scope>
    <source>
        <strain evidence="10">0</strain>
        <tissue evidence="10">Leaf</tissue>
    </source>
</reference>
<gene>
    <name evidence="10" type="ORF">Gohar_005322</name>
</gene>
<evidence type="ECO:0000313" key="11">
    <source>
        <dbReference type="Proteomes" id="UP000593560"/>
    </source>
</evidence>
<evidence type="ECO:0000256" key="5">
    <source>
        <dbReference type="ARBA" id="ARBA00023159"/>
    </source>
</evidence>
<dbReference type="PROSITE" id="PS50811">
    <property type="entry name" value="WRKY"/>
    <property type="match status" value="1"/>
</dbReference>
<dbReference type="SUPFAM" id="SSF118290">
    <property type="entry name" value="WRKY DNA-binding domain"/>
    <property type="match status" value="1"/>
</dbReference>
<keyword evidence="4" id="KW-0238">DNA-binding</keyword>
<comment type="similarity">
    <text evidence="2">Belongs to the plant ACBP60 protein family.</text>
</comment>
<feature type="domain" description="WRKY" evidence="9">
    <location>
        <begin position="326"/>
        <end position="389"/>
    </location>
</feature>
<dbReference type="GO" id="GO:0043565">
    <property type="term" value="F:sequence-specific DNA binding"/>
    <property type="evidence" value="ECO:0007669"/>
    <property type="project" value="InterPro"/>
</dbReference>
<dbReference type="EMBL" id="JABFAD010000008">
    <property type="protein sequence ID" value="MBA0805833.1"/>
    <property type="molecule type" value="Genomic_DNA"/>
</dbReference>
<evidence type="ECO:0000256" key="6">
    <source>
        <dbReference type="ARBA" id="ARBA00023163"/>
    </source>
</evidence>
<dbReference type="InterPro" id="IPR046829">
    <property type="entry name" value="Calmod_bind_C"/>
</dbReference>
<comment type="caution">
    <text evidence="10">The sequence shown here is derived from an EMBL/GenBank/DDBJ whole genome shotgun (WGS) entry which is preliminary data.</text>
</comment>
<name>A0A7J9H7K0_9ROSI</name>
<evidence type="ECO:0000259" key="9">
    <source>
        <dbReference type="PROSITE" id="PS50811"/>
    </source>
</evidence>
<dbReference type="PANTHER" id="PTHR31713:SF42">
    <property type="entry name" value="PROTEIN SAR DEFICIENT 1"/>
    <property type="match status" value="1"/>
</dbReference>
<organism evidence="10 11">
    <name type="scientific">Gossypium harknessii</name>
    <dbReference type="NCBI Taxonomy" id="34285"/>
    <lineage>
        <taxon>Eukaryota</taxon>
        <taxon>Viridiplantae</taxon>
        <taxon>Streptophyta</taxon>
        <taxon>Embryophyta</taxon>
        <taxon>Tracheophyta</taxon>
        <taxon>Spermatophyta</taxon>
        <taxon>Magnoliopsida</taxon>
        <taxon>eudicotyledons</taxon>
        <taxon>Gunneridae</taxon>
        <taxon>Pentapetalae</taxon>
        <taxon>rosids</taxon>
        <taxon>malvids</taxon>
        <taxon>Malvales</taxon>
        <taxon>Malvaceae</taxon>
        <taxon>Malvoideae</taxon>
        <taxon>Gossypium</taxon>
    </lineage>
</organism>
<evidence type="ECO:0000256" key="4">
    <source>
        <dbReference type="ARBA" id="ARBA00023125"/>
    </source>
</evidence>
<evidence type="ECO:0000256" key="1">
    <source>
        <dbReference type="ARBA" id="ARBA00004123"/>
    </source>
</evidence>
<dbReference type="InterPro" id="IPR003657">
    <property type="entry name" value="WRKY_dom"/>
</dbReference>
<protein>
    <recommendedName>
        <fullName evidence="9">WRKY domain-containing protein</fullName>
    </recommendedName>
</protein>
<sequence length="472" mass="52190">VLPSTPGQCVEQSLNHKSNSGNDQQTISQEDNNSSIVCQASSPSPYDSSTMISQLSAAALSIAQLQAQGFEEPAKQNQCNIYELLGKSYTNYLGIEVYKKHYPPMLGDEVWRLDRIGKNGIIHIRLASEGINTVQDFLKMSVVSPGDLRRILGPRMSEKMWDNAIKHARTCVLGNKYYVFRGSNYRILFNPICQLMGAEINGSIYPTHSLSNIDTVYLETLVRQAYVNWSSLEEIEGISNEIIALLTQDIMTQRTGANVMNTIPSNLSAMPPSGPWLAELPDHPVLMDNSNAQVQAQSFEELTERNQSKGNLQLQACCYKQDSDLTKSGKAADAYTWKCYGTKGLIGNRRKSFYSCAHPGCPAKKSVERSLDGKSSIVLHRVSHNHPDLPPTRTSSPSACSHVRASNHLTIKIPDKSFVTYEGGQMDMDGSVFFMRSAEDETGLQNLMDKKFDQPSDGHKATVGVGVRKAKK</sequence>
<keyword evidence="3" id="KW-0805">Transcription regulation</keyword>
<dbReference type="AlphaFoldDB" id="A0A7J9H7K0"/>
<evidence type="ECO:0000256" key="7">
    <source>
        <dbReference type="ARBA" id="ARBA00023242"/>
    </source>
</evidence>
<dbReference type="InterPro" id="IPR036576">
    <property type="entry name" value="WRKY_dom_sf"/>
</dbReference>
<evidence type="ECO:0000256" key="8">
    <source>
        <dbReference type="SAM" id="MobiDB-lite"/>
    </source>
</evidence>
<comment type="subcellular location">
    <subcellularLocation>
        <location evidence="1">Nucleus</location>
    </subcellularLocation>
</comment>
<dbReference type="GO" id="GO:0003700">
    <property type="term" value="F:DNA-binding transcription factor activity"/>
    <property type="evidence" value="ECO:0007669"/>
    <property type="project" value="InterPro"/>
</dbReference>
<dbReference type="InterPro" id="IPR012416">
    <property type="entry name" value="CBP60"/>
</dbReference>
<dbReference type="Pfam" id="PF03106">
    <property type="entry name" value="WRKY"/>
    <property type="match status" value="1"/>
</dbReference>
<feature type="non-terminal residue" evidence="10">
    <location>
        <position position="1"/>
    </location>
</feature>
<dbReference type="GO" id="GO:0005634">
    <property type="term" value="C:nucleus"/>
    <property type="evidence" value="ECO:0007669"/>
    <property type="project" value="UniProtKB-SubCell"/>
</dbReference>
<accession>A0A7J9H7K0</accession>
<evidence type="ECO:0000256" key="2">
    <source>
        <dbReference type="ARBA" id="ARBA00007214"/>
    </source>
</evidence>
<keyword evidence="7" id="KW-0539">Nucleus</keyword>
<evidence type="ECO:0000256" key="3">
    <source>
        <dbReference type="ARBA" id="ARBA00023015"/>
    </source>
</evidence>
<dbReference type="Proteomes" id="UP000593560">
    <property type="component" value="Unassembled WGS sequence"/>
</dbReference>